<dbReference type="SMART" id="SM00052">
    <property type="entry name" value="EAL"/>
    <property type="match status" value="1"/>
</dbReference>
<dbReference type="CDD" id="cd01948">
    <property type="entry name" value="EAL"/>
    <property type="match status" value="1"/>
</dbReference>
<dbReference type="GO" id="GO:0071111">
    <property type="term" value="F:cyclic-guanylate-specific phosphodiesterase activity"/>
    <property type="evidence" value="ECO:0007669"/>
    <property type="project" value="UniProtKB-EC"/>
</dbReference>
<dbReference type="InterPro" id="IPR035965">
    <property type="entry name" value="PAS-like_dom_sf"/>
</dbReference>
<dbReference type="InterPro" id="IPR000014">
    <property type="entry name" value="PAS"/>
</dbReference>
<reference evidence="12 13" key="1">
    <citation type="submission" date="2018-01" db="EMBL/GenBank/DDBJ databases">
        <title>Draft genome of the type strain Pseudomonas oceani DSM 100277 isolated from the deep water in Okinawa trough, northwestern Pacific Ocean.</title>
        <authorList>
            <person name="Gomila M."/>
            <person name="Mulet M."/>
            <person name="Garcia-Valdes E."/>
            <person name="Lalucat J."/>
        </authorList>
    </citation>
    <scope>NUCLEOTIDE SEQUENCE [LARGE SCALE GENOMIC DNA]</scope>
    <source>
        <strain evidence="12 13">DSM 100277</strain>
    </source>
</reference>
<feature type="domain" description="PAC" evidence="9">
    <location>
        <begin position="471"/>
        <end position="523"/>
    </location>
</feature>
<feature type="transmembrane region" description="Helical" evidence="7">
    <location>
        <begin position="42"/>
        <end position="66"/>
    </location>
</feature>
<feature type="transmembrane region" description="Helical" evidence="7">
    <location>
        <begin position="182"/>
        <end position="198"/>
    </location>
</feature>
<dbReference type="InterPro" id="IPR013656">
    <property type="entry name" value="PAS_4"/>
</dbReference>
<dbReference type="EMBL" id="PPSK01000006">
    <property type="protein sequence ID" value="POB03757.1"/>
    <property type="molecule type" value="Genomic_DNA"/>
</dbReference>
<dbReference type="Proteomes" id="UP000243451">
    <property type="component" value="Unassembled WGS sequence"/>
</dbReference>
<keyword evidence="7" id="KW-0472">Membrane</keyword>
<dbReference type="SUPFAM" id="SSF141868">
    <property type="entry name" value="EAL domain-like"/>
    <property type="match status" value="1"/>
</dbReference>
<keyword evidence="5" id="KW-0418">Kinase</keyword>
<dbReference type="CDD" id="cd01949">
    <property type="entry name" value="GGDEF"/>
    <property type="match status" value="1"/>
</dbReference>
<feature type="domain" description="GGDEF" evidence="11">
    <location>
        <begin position="555"/>
        <end position="693"/>
    </location>
</feature>
<dbReference type="CDD" id="cd00130">
    <property type="entry name" value="PAS"/>
    <property type="match status" value="1"/>
</dbReference>
<feature type="transmembrane region" description="Helical" evidence="7">
    <location>
        <begin position="210"/>
        <end position="230"/>
    </location>
</feature>
<dbReference type="PROSITE" id="PS50112">
    <property type="entry name" value="PAS"/>
    <property type="match status" value="1"/>
</dbReference>
<dbReference type="InterPro" id="IPR001633">
    <property type="entry name" value="EAL_dom"/>
</dbReference>
<comment type="cofactor">
    <cofactor evidence="1">
        <name>Mg(2+)</name>
        <dbReference type="ChEBI" id="CHEBI:18420"/>
    </cofactor>
</comment>
<dbReference type="SMART" id="SM00091">
    <property type="entry name" value="PAS"/>
    <property type="match status" value="2"/>
</dbReference>
<dbReference type="InterPro" id="IPR033425">
    <property type="entry name" value="MASE3"/>
</dbReference>
<evidence type="ECO:0000256" key="3">
    <source>
        <dbReference type="ARBA" id="ARBA00012282"/>
    </source>
</evidence>
<dbReference type="InterPro" id="IPR001610">
    <property type="entry name" value="PAC"/>
</dbReference>
<evidence type="ECO:0000256" key="7">
    <source>
        <dbReference type="SAM" id="Phobius"/>
    </source>
</evidence>
<dbReference type="InterPro" id="IPR000700">
    <property type="entry name" value="PAS-assoc_C"/>
</dbReference>
<dbReference type="FunFam" id="3.30.70.270:FF:000001">
    <property type="entry name" value="Diguanylate cyclase domain protein"/>
    <property type="match status" value="1"/>
</dbReference>
<evidence type="ECO:0000256" key="1">
    <source>
        <dbReference type="ARBA" id="ARBA00001946"/>
    </source>
</evidence>
<proteinExistence type="predicted"/>
<evidence type="ECO:0000256" key="2">
    <source>
        <dbReference type="ARBA" id="ARBA00004533"/>
    </source>
</evidence>
<name>A0A2P4EVW0_9GAMM</name>
<evidence type="ECO:0000256" key="5">
    <source>
        <dbReference type="ARBA" id="ARBA00022777"/>
    </source>
</evidence>
<dbReference type="InterPro" id="IPR035919">
    <property type="entry name" value="EAL_sf"/>
</dbReference>
<feature type="domain" description="PAS" evidence="8">
    <location>
        <begin position="399"/>
        <end position="454"/>
    </location>
</feature>
<comment type="caution">
    <text evidence="12">The sequence shown here is derived from an EMBL/GenBank/DDBJ whole genome shotgun (WGS) entry which is preliminary data.</text>
</comment>
<dbReference type="Pfam" id="PF13426">
    <property type="entry name" value="PAS_9"/>
    <property type="match status" value="1"/>
</dbReference>
<dbReference type="Pfam" id="PF08448">
    <property type="entry name" value="PAS_4"/>
    <property type="match status" value="1"/>
</dbReference>
<dbReference type="PANTHER" id="PTHR44757">
    <property type="entry name" value="DIGUANYLATE CYCLASE DGCP"/>
    <property type="match status" value="1"/>
</dbReference>
<dbReference type="SMART" id="SM00086">
    <property type="entry name" value="PAC"/>
    <property type="match status" value="2"/>
</dbReference>
<dbReference type="FunFam" id="3.20.20.450:FF:000001">
    <property type="entry name" value="Cyclic di-GMP phosphodiesterase yahA"/>
    <property type="match status" value="1"/>
</dbReference>
<keyword evidence="4" id="KW-0973">c-di-GMP</keyword>
<feature type="transmembrane region" description="Helical" evidence="7">
    <location>
        <begin position="143"/>
        <end position="162"/>
    </location>
</feature>
<organism evidence="12 13">
    <name type="scientific">Halopseudomonas oceani</name>
    <dbReference type="NCBI Taxonomy" id="1708783"/>
    <lineage>
        <taxon>Bacteria</taxon>
        <taxon>Pseudomonadati</taxon>
        <taxon>Pseudomonadota</taxon>
        <taxon>Gammaproteobacteria</taxon>
        <taxon>Pseudomonadales</taxon>
        <taxon>Pseudomonadaceae</taxon>
        <taxon>Halopseudomonas</taxon>
    </lineage>
</organism>
<dbReference type="RefSeq" id="WP_104738075.1">
    <property type="nucleotide sequence ID" value="NZ_BMHR01000007.1"/>
</dbReference>
<dbReference type="NCBIfam" id="TIGR00229">
    <property type="entry name" value="sensory_box"/>
    <property type="match status" value="1"/>
</dbReference>
<evidence type="ECO:0000259" key="10">
    <source>
        <dbReference type="PROSITE" id="PS50883"/>
    </source>
</evidence>
<dbReference type="InterPro" id="IPR029787">
    <property type="entry name" value="Nucleotide_cyclase"/>
</dbReference>
<evidence type="ECO:0000313" key="13">
    <source>
        <dbReference type="Proteomes" id="UP000243451"/>
    </source>
</evidence>
<dbReference type="SUPFAM" id="SSF55785">
    <property type="entry name" value="PYP-like sensor domain (PAS domain)"/>
    <property type="match status" value="2"/>
</dbReference>
<dbReference type="InterPro" id="IPR052155">
    <property type="entry name" value="Biofilm_reg_signaling"/>
</dbReference>
<dbReference type="Gene3D" id="3.30.70.270">
    <property type="match status" value="1"/>
</dbReference>
<feature type="domain" description="EAL" evidence="10">
    <location>
        <begin position="702"/>
        <end position="956"/>
    </location>
</feature>
<comment type="subcellular location">
    <subcellularLocation>
        <location evidence="2">Cell inner membrane</location>
    </subcellularLocation>
</comment>
<evidence type="ECO:0000256" key="4">
    <source>
        <dbReference type="ARBA" id="ARBA00022636"/>
    </source>
</evidence>
<evidence type="ECO:0000313" key="12">
    <source>
        <dbReference type="EMBL" id="POB03757.1"/>
    </source>
</evidence>
<dbReference type="AlphaFoldDB" id="A0A2P4EVW0"/>
<gene>
    <name evidence="12" type="ORF">C1949_08620</name>
</gene>
<dbReference type="Gene3D" id="3.30.450.20">
    <property type="entry name" value="PAS domain"/>
    <property type="match status" value="2"/>
</dbReference>
<comment type="catalytic activity">
    <reaction evidence="6">
        <text>3',3'-c-di-GMP + H2O = 5'-phosphoguanylyl(3'-&gt;5')guanosine + H(+)</text>
        <dbReference type="Rhea" id="RHEA:24902"/>
        <dbReference type="ChEBI" id="CHEBI:15377"/>
        <dbReference type="ChEBI" id="CHEBI:15378"/>
        <dbReference type="ChEBI" id="CHEBI:58754"/>
        <dbReference type="ChEBI" id="CHEBI:58805"/>
        <dbReference type="EC" id="3.1.4.52"/>
    </reaction>
    <physiologicalReaction direction="left-to-right" evidence="6">
        <dbReference type="Rhea" id="RHEA:24903"/>
    </physiologicalReaction>
</comment>
<dbReference type="GO" id="GO:0016301">
    <property type="term" value="F:kinase activity"/>
    <property type="evidence" value="ECO:0007669"/>
    <property type="project" value="UniProtKB-KW"/>
</dbReference>
<dbReference type="GO" id="GO:0071732">
    <property type="term" value="P:cellular response to nitric oxide"/>
    <property type="evidence" value="ECO:0007669"/>
    <property type="project" value="UniProtKB-ARBA"/>
</dbReference>
<feature type="transmembrane region" description="Helical" evidence="7">
    <location>
        <begin position="12"/>
        <end position="30"/>
    </location>
</feature>
<keyword evidence="5" id="KW-0808">Transferase</keyword>
<evidence type="ECO:0000259" key="9">
    <source>
        <dbReference type="PROSITE" id="PS50113"/>
    </source>
</evidence>
<dbReference type="SMART" id="SM00267">
    <property type="entry name" value="GGDEF"/>
    <property type="match status" value="1"/>
</dbReference>
<sequence length="958" mass="105613">MDPDGDPKWRYAVLACLVSAALMVVALALPRVPLFVARPQDYLSVHLLLELVAVVVSVMVITIAWGSLGKRDLPRANVLIFGFTLVAGTDLAHALVYAGMPSLIVDGSIELSIFFWLAGRSAEALSLLLVAAGARFAGTPVRWLTAAVLLFAGLLLTGVYALPHLPDTYVPGLGVTSFKARIEYVLSAANLLLAGWFFTRYRRESNSRFLWLGLASFVMGVGELAFTNYVEPSDAISLLGHIYKVVGYSCIYRAAFIVAVHDPYALLSRSSERTRAKEQELNRLMQSLPVGVVRLDKRLGVRYSNPAFDRSLLRATSCVDGMPLERLIDSASYRQLLPLLQQALNGERGQLDGGYCTPQGEQRHGHAVVVPDGEGVMAIFTDTTVREQSLRKLELSMRENSDIRLALDAHAIVAFTDARGVITKVNDKFCAISQYARDELIGQTHSLLNSGTHPRAFFAELWRTIAHGEVWNGEVCNRAKDGSLYWVQTTIVPFVGDNGLPEQYIAIRADITKRKQAEAQALHIALHDELTGLPNRRLLTERLLQATRKAVRSGSYGAVLMIDLDNFKEVNDTLGHAQGDALLCQVAGRLQQMVHDVDTVARLGGDEFVLLLEDLGCDLEQVIARVVVRAEQLRQRLGEPCLLSNLQLSVSPSIGVTLFTLNDDQAEELVKQADMAMYRAKDAGRDQVCFFDPAMQTEVLERAMLLRDLRQALDNDEFCLFYQPVVDGQQRILGVEALIRWQHPQLGMVSPATFIPLAEDCGLILSIGQWVLKTACLQLASWAQDPERADWHIAVNVSARQLNQDDFVDQVAAIIDSTGACAARLRMELTESMLQENLPRTISKMRILRQMGIRFSLDDFGTGYSSFSYLQRLPMDQLKIDKSFIDHVLTDANDAAIAGTIVALGRTLGLGVVAEGVETVEQMRFLVDSGCQVFQGYLFGRPVEAAALGRSRQVLAAS</sequence>
<dbReference type="OrthoDB" id="9804951at2"/>
<keyword evidence="7" id="KW-0812">Transmembrane</keyword>
<evidence type="ECO:0000259" key="8">
    <source>
        <dbReference type="PROSITE" id="PS50112"/>
    </source>
</evidence>
<dbReference type="PROSITE" id="PS50113">
    <property type="entry name" value="PAC"/>
    <property type="match status" value="1"/>
</dbReference>
<protein>
    <recommendedName>
        <fullName evidence="3">cyclic-guanylate-specific phosphodiesterase</fullName>
        <ecNumber evidence="3">3.1.4.52</ecNumber>
    </recommendedName>
</protein>
<dbReference type="PROSITE" id="PS50887">
    <property type="entry name" value="GGDEF"/>
    <property type="match status" value="1"/>
</dbReference>
<keyword evidence="7" id="KW-1133">Transmembrane helix</keyword>
<dbReference type="EC" id="3.1.4.52" evidence="3"/>
<dbReference type="InterPro" id="IPR000160">
    <property type="entry name" value="GGDEF_dom"/>
</dbReference>
<keyword evidence="13" id="KW-1185">Reference proteome</keyword>
<dbReference type="SUPFAM" id="SSF55073">
    <property type="entry name" value="Nucleotide cyclase"/>
    <property type="match status" value="1"/>
</dbReference>
<feature type="transmembrane region" description="Helical" evidence="7">
    <location>
        <begin position="78"/>
        <end position="99"/>
    </location>
</feature>
<dbReference type="NCBIfam" id="TIGR00254">
    <property type="entry name" value="GGDEF"/>
    <property type="match status" value="1"/>
</dbReference>
<dbReference type="Pfam" id="PF17159">
    <property type="entry name" value="MASE3"/>
    <property type="match status" value="1"/>
</dbReference>
<dbReference type="Pfam" id="PF00563">
    <property type="entry name" value="EAL"/>
    <property type="match status" value="1"/>
</dbReference>
<evidence type="ECO:0000256" key="6">
    <source>
        <dbReference type="ARBA" id="ARBA00051114"/>
    </source>
</evidence>
<dbReference type="Pfam" id="PF00990">
    <property type="entry name" value="GGDEF"/>
    <property type="match status" value="1"/>
</dbReference>
<dbReference type="Gene3D" id="3.20.20.450">
    <property type="entry name" value="EAL domain"/>
    <property type="match status" value="1"/>
</dbReference>
<accession>A0A2P4EVW0</accession>
<dbReference type="InterPro" id="IPR043128">
    <property type="entry name" value="Rev_trsase/Diguanyl_cyclase"/>
</dbReference>
<dbReference type="GO" id="GO:0005886">
    <property type="term" value="C:plasma membrane"/>
    <property type="evidence" value="ECO:0007669"/>
    <property type="project" value="UniProtKB-SubCell"/>
</dbReference>
<dbReference type="PROSITE" id="PS50883">
    <property type="entry name" value="EAL"/>
    <property type="match status" value="1"/>
</dbReference>
<feature type="transmembrane region" description="Helical" evidence="7">
    <location>
        <begin position="111"/>
        <end position="131"/>
    </location>
</feature>
<dbReference type="PANTHER" id="PTHR44757:SF2">
    <property type="entry name" value="BIOFILM ARCHITECTURE MAINTENANCE PROTEIN MBAA"/>
    <property type="match status" value="1"/>
</dbReference>
<evidence type="ECO:0000259" key="11">
    <source>
        <dbReference type="PROSITE" id="PS50887"/>
    </source>
</evidence>